<name>A0AAV3U1A4_9ALTE</name>
<dbReference type="CDD" id="cd01040">
    <property type="entry name" value="Mb-like"/>
    <property type="match status" value="1"/>
</dbReference>
<dbReference type="EMBL" id="BAABLX010000009">
    <property type="protein sequence ID" value="GAA4938830.1"/>
    <property type="molecule type" value="Genomic_DNA"/>
</dbReference>
<evidence type="ECO:0000313" key="2">
    <source>
        <dbReference type="Proteomes" id="UP001409585"/>
    </source>
</evidence>
<dbReference type="RefSeq" id="WP_345419845.1">
    <property type="nucleotide sequence ID" value="NZ_AP031496.1"/>
</dbReference>
<dbReference type="InterPro" id="IPR044399">
    <property type="entry name" value="Mb-like_M"/>
</dbReference>
<dbReference type="Proteomes" id="UP001409585">
    <property type="component" value="Unassembled WGS sequence"/>
</dbReference>
<dbReference type="AlphaFoldDB" id="A0AAV3U1A4"/>
<dbReference type="InterPro" id="IPR009050">
    <property type="entry name" value="Globin-like_sf"/>
</dbReference>
<dbReference type="GO" id="GO:0019825">
    <property type="term" value="F:oxygen binding"/>
    <property type="evidence" value="ECO:0007669"/>
    <property type="project" value="InterPro"/>
</dbReference>
<accession>A0AAV3U1A4</accession>
<dbReference type="SUPFAM" id="SSF46458">
    <property type="entry name" value="Globin-like"/>
    <property type="match status" value="1"/>
</dbReference>
<proteinExistence type="predicted"/>
<dbReference type="InterPro" id="IPR012292">
    <property type="entry name" value="Globin/Proto"/>
</dbReference>
<keyword evidence="2" id="KW-1185">Reference proteome</keyword>
<gene>
    <name evidence="1" type="ORF">GCM10025791_16160</name>
</gene>
<organism evidence="1 2">
    <name type="scientific">Halioxenophilus aromaticivorans</name>
    <dbReference type="NCBI Taxonomy" id="1306992"/>
    <lineage>
        <taxon>Bacteria</taxon>
        <taxon>Pseudomonadati</taxon>
        <taxon>Pseudomonadota</taxon>
        <taxon>Gammaproteobacteria</taxon>
        <taxon>Alteromonadales</taxon>
        <taxon>Alteromonadaceae</taxon>
        <taxon>Halioxenophilus</taxon>
    </lineage>
</organism>
<protein>
    <recommendedName>
        <fullName evidence="3">Globin</fullName>
    </recommendedName>
</protein>
<sequence length="147" mass="16740">MNQTSSQIAHPTYEQRFNDSVAKLVGQGAYNVALIEDFYRIFIHKSDAIAALFANTNMSAQKTMLHDSLDTLIEFSRTKHVSQEMQKLAHAHGPKGHKIPLYLFDVWLDSLMDALYQQDAAFSREDELAWRLTLAPGITFIKFYSGK</sequence>
<dbReference type="GO" id="GO:0020037">
    <property type="term" value="F:heme binding"/>
    <property type="evidence" value="ECO:0007669"/>
    <property type="project" value="InterPro"/>
</dbReference>
<dbReference type="Gene3D" id="1.10.490.10">
    <property type="entry name" value="Globins"/>
    <property type="match status" value="1"/>
</dbReference>
<evidence type="ECO:0008006" key="3">
    <source>
        <dbReference type="Google" id="ProtNLM"/>
    </source>
</evidence>
<comment type="caution">
    <text evidence="1">The sequence shown here is derived from an EMBL/GenBank/DDBJ whole genome shotgun (WGS) entry which is preliminary data.</text>
</comment>
<evidence type="ECO:0000313" key="1">
    <source>
        <dbReference type="EMBL" id="GAA4938830.1"/>
    </source>
</evidence>
<reference evidence="2" key="1">
    <citation type="journal article" date="2019" name="Int. J. Syst. Evol. Microbiol.">
        <title>The Global Catalogue of Microorganisms (GCM) 10K type strain sequencing project: providing services to taxonomists for standard genome sequencing and annotation.</title>
        <authorList>
            <consortium name="The Broad Institute Genomics Platform"/>
            <consortium name="The Broad Institute Genome Sequencing Center for Infectious Disease"/>
            <person name="Wu L."/>
            <person name="Ma J."/>
        </authorList>
    </citation>
    <scope>NUCLEOTIDE SEQUENCE [LARGE SCALE GENOMIC DNA]</scope>
    <source>
        <strain evidence="2">JCM 19134</strain>
    </source>
</reference>